<evidence type="ECO:0000256" key="3">
    <source>
        <dbReference type="ARBA" id="ARBA00022692"/>
    </source>
</evidence>
<dbReference type="EMBL" id="RJVO01000002">
    <property type="protein sequence ID" value="ROH91662.1"/>
    <property type="molecule type" value="Genomic_DNA"/>
</dbReference>
<dbReference type="Proteomes" id="UP000282106">
    <property type="component" value="Unassembled WGS sequence"/>
</dbReference>
<feature type="transmembrane region" description="Helical" evidence="6">
    <location>
        <begin position="121"/>
        <end position="142"/>
    </location>
</feature>
<evidence type="ECO:0000256" key="2">
    <source>
        <dbReference type="ARBA" id="ARBA00022475"/>
    </source>
</evidence>
<evidence type="ECO:0000256" key="1">
    <source>
        <dbReference type="ARBA" id="ARBA00004651"/>
    </source>
</evidence>
<feature type="transmembrane region" description="Helical" evidence="6">
    <location>
        <begin position="349"/>
        <end position="367"/>
    </location>
</feature>
<proteinExistence type="predicted"/>
<evidence type="ECO:0008006" key="9">
    <source>
        <dbReference type="Google" id="ProtNLM"/>
    </source>
</evidence>
<evidence type="ECO:0000256" key="6">
    <source>
        <dbReference type="SAM" id="Phobius"/>
    </source>
</evidence>
<feature type="transmembrane region" description="Helical" evidence="6">
    <location>
        <begin position="21"/>
        <end position="41"/>
    </location>
</feature>
<feature type="transmembrane region" description="Helical" evidence="6">
    <location>
        <begin position="403"/>
        <end position="425"/>
    </location>
</feature>
<keyword evidence="3 6" id="KW-0812">Transmembrane</keyword>
<dbReference type="PANTHER" id="PTHR30250">
    <property type="entry name" value="PST FAMILY PREDICTED COLANIC ACID TRANSPORTER"/>
    <property type="match status" value="1"/>
</dbReference>
<keyword evidence="2" id="KW-1003">Cell membrane</keyword>
<gene>
    <name evidence="7" type="ORF">ED208_04540</name>
</gene>
<feature type="transmembrane region" description="Helical" evidence="6">
    <location>
        <begin position="306"/>
        <end position="329"/>
    </location>
</feature>
<keyword evidence="5 6" id="KW-0472">Membrane</keyword>
<evidence type="ECO:0000256" key="4">
    <source>
        <dbReference type="ARBA" id="ARBA00022989"/>
    </source>
</evidence>
<dbReference type="AlphaFoldDB" id="A0A3N0VG42"/>
<name>A0A3N0VG42_9GAMM</name>
<reference evidence="7 8" key="1">
    <citation type="submission" date="2018-10" db="EMBL/GenBank/DDBJ databases">
        <authorList>
            <person name="Chen W.-M."/>
        </authorList>
    </citation>
    <scope>NUCLEOTIDE SEQUENCE [LARGE SCALE GENOMIC DNA]</scope>
    <source>
        <strain evidence="7 8">THS-13</strain>
    </source>
</reference>
<sequence length="428" mass="46787">MSKFKKLLGSKNGHELLKNMAILVAGAGSAQIIGLAAIPFITRIYGPADMGLLSAFLSLTLIVAPLLTLRYSVALPLPKTDRMAANILATTLLTSFAGILIITLALGIWSEPLLKFFNMEALAPFWWLLCMSILATSLYETLSFWATRKKHFVAIARTKFTQTLSGSLTKILLGLLSIKPLGLLTGQLVQQGGGLLSLGSSAFPDLKKNRKYLKKRRALLALRHYADIPIYRLPSQLLLMLSIQGPALFFSYKFGPAETGQLGLALTALAIPINLLGATAGNAYFAEISRIGKRDPARILSLTTRVAAMMSAIAILPCLVLAVAGPQLFELVFGSSWHDAGMFSRYLSIYLFVQFVAAPLVNVFTVFSEQKKFFLINLTRASLMCLGFYVSDIIDLEPKEVVIIYSATLTAHYSLVIFSIFHTIISKK</sequence>
<dbReference type="InParanoid" id="A0A3N0VG42"/>
<dbReference type="PANTHER" id="PTHR30250:SF11">
    <property type="entry name" value="O-ANTIGEN TRANSPORTER-RELATED"/>
    <property type="match status" value="1"/>
</dbReference>
<protein>
    <recommendedName>
        <fullName evidence="9">Lipopolysaccharide biosynthesis protein</fullName>
    </recommendedName>
</protein>
<keyword evidence="4 6" id="KW-1133">Transmembrane helix</keyword>
<comment type="caution">
    <text evidence="7">The sequence shown here is derived from an EMBL/GenBank/DDBJ whole genome shotgun (WGS) entry which is preliminary data.</text>
</comment>
<organism evidence="7 8">
    <name type="scientific">Stagnimonas aquatica</name>
    <dbReference type="NCBI Taxonomy" id="2689987"/>
    <lineage>
        <taxon>Bacteria</taxon>
        <taxon>Pseudomonadati</taxon>
        <taxon>Pseudomonadota</taxon>
        <taxon>Gammaproteobacteria</taxon>
        <taxon>Nevskiales</taxon>
        <taxon>Nevskiaceae</taxon>
        <taxon>Stagnimonas</taxon>
    </lineage>
</organism>
<feature type="transmembrane region" description="Helical" evidence="6">
    <location>
        <begin position="374"/>
        <end position="391"/>
    </location>
</feature>
<evidence type="ECO:0000313" key="7">
    <source>
        <dbReference type="EMBL" id="ROH91662.1"/>
    </source>
</evidence>
<accession>A0A3N0VG42</accession>
<feature type="transmembrane region" description="Helical" evidence="6">
    <location>
        <begin position="85"/>
        <end position="109"/>
    </location>
</feature>
<evidence type="ECO:0000256" key="5">
    <source>
        <dbReference type="ARBA" id="ARBA00023136"/>
    </source>
</evidence>
<dbReference type="GO" id="GO:0005886">
    <property type="term" value="C:plasma membrane"/>
    <property type="evidence" value="ECO:0007669"/>
    <property type="project" value="UniProtKB-SubCell"/>
</dbReference>
<feature type="transmembrane region" description="Helical" evidence="6">
    <location>
        <begin position="264"/>
        <end position="285"/>
    </location>
</feature>
<dbReference type="RefSeq" id="WP_123210706.1">
    <property type="nucleotide sequence ID" value="NZ_RJVO01000002.1"/>
</dbReference>
<evidence type="ECO:0000313" key="8">
    <source>
        <dbReference type="Proteomes" id="UP000282106"/>
    </source>
</evidence>
<feature type="transmembrane region" description="Helical" evidence="6">
    <location>
        <begin position="53"/>
        <end position="73"/>
    </location>
</feature>
<comment type="subcellular location">
    <subcellularLocation>
        <location evidence="1">Cell membrane</location>
        <topology evidence="1">Multi-pass membrane protein</topology>
    </subcellularLocation>
</comment>
<dbReference type="InterPro" id="IPR050833">
    <property type="entry name" value="Poly_Biosynth_Transport"/>
</dbReference>
<dbReference type="Pfam" id="PF13440">
    <property type="entry name" value="Polysacc_synt_3"/>
    <property type="match status" value="1"/>
</dbReference>
<keyword evidence="8" id="KW-1185">Reference proteome</keyword>